<sequence length="219" mass="24145">MAAPDTGGATKENATSLRSAATVVQKSSLKRGCLASSASARQEQATARGVLPERSTSAVKAELEVWKAVMARNSPTPKFVLESLDKFYQKIFQNYLHIATNFSYHTCFGKDFIKRWNSRELAINGKVDNFITCNVVKKDARIWSDGNVFCDRNKTEPRAYYKVKPATRPAIRQDLNGPPTCAVSRRQRPATAAAAICINLLNPSCDHFALSLRGSIFGL</sequence>
<name>A0A4C1Z7K5_EUMVA</name>
<accession>A0A4C1Z7K5</accession>
<organism evidence="1 2">
    <name type="scientific">Eumeta variegata</name>
    <name type="common">Bagworm moth</name>
    <name type="synonym">Eumeta japonica</name>
    <dbReference type="NCBI Taxonomy" id="151549"/>
    <lineage>
        <taxon>Eukaryota</taxon>
        <taxon>Metazoa</taxon>
        <taxon>Ecdysozoa</taxon>
        <taxon>Arthropoda</taxon>
        <taxon>Hexapoda</taxon>
        <taxon>Insecta</taxon>
        <taxon>Pterygota</taxon>
        <taxon>Neoptera</taxon>
        <taxon>Endopterygota</taxon>
        <taxon>Lepidoptera</taxon>
        <taxon>Glossata</taxon>
        <taxon>Ditrysia</taxon>
        <taxon>Tineoidea</taxon>
        <taxon>Psychidae</taxon>
        <taxon>Oiketicinae</taxon>
        <taxon>Eumeta</taxon>
    </lineage>
</organism>
<reference evidence="1 2" key="1">
    <citation type="journal article" date="2019" name="Commun. Biol.">
        <title>The bagworm genome reveals a unique fibroin gene that provides high tensile strength.</title>
        <authorList>
            <person name="Kono N."/>
            <person name="Nakamura H."/>
            <person name="Ohtoshi R."/>
            <person name="Tomita M."/>
            <person name="Numata K."/>
            <person name="Arakawa K."/>
        </authorList>
    </citation>
    <scope>NUCLEOTIDE SEQUENCE [LARGE SCALE GENOMIC DNA]</scope>
</reference>
<evidence type="ECO:0000313" key="2">
    <source>
        <dbReference type="Proteomes" id="UP000299102"/>
    </source>
</evidence>
<gene>
    <name evidence="1" type="ORF">EVAR_61273_1</name>
</gene>
<dbReference type="AlphaFoldDB" id="A0A4C1Z7K5"/>
<comment type="caution">
    <text evidence="1">The sequence shown here is derived from an EMBL/GenBank/DDBJ whole genome shotgun (WGS) entry which is preliminary data.</text>
</comment>
<dbReference type="Proteomes" id="UP000299102">
    <property type="component" value="Unassembled WGS sequence"/>
</dbReference>
<evidence type="ECO:0000313" key="1">
    <source>
        <dbReference type="EMBL" id="GBP83113.1"/>
    </source>
</evidence>
<proteinExistence type="predicted"/>
<protein>
    <submittedName>
        <fullName evidence="1">Uncharacterized protein</fullName>
    </submittedName>
</protein>
<keyword evidence="2" id="KW-1185">Reference proteome</keyword>
<dbReference type="EMBL" id="BGZK01001605">
    <property type="protein sequence ID" value="GBP83113.1"/>
    <property type="molecule type" value="Genomic_DNA"/>
</dbReference>